<keyword evidence="3 9" id="KW-0862">Zinc</keyword>
<comment type="function">
    <text evidence="9">Transcription factor that binds specifically to a 5'-AA[AG]G-3' consensus core sequence.</text>
</comment>
<evidence type="ECO:0000259" key="11">
    <source>
        <dbReference type="PROSITE" id="PS50884"/>
    </source>
</evidence>
<evidence type="ECO:0000256" key="3">
    <source>
        <dbReference type="ARBA" id="ARBA00022833"/>
    </source>
</evidence>
<evidence type="ECO:0000313" key="12">
    <source>
        <dbReference type="EMBL" id="KAK1364857.1"/>
    </source>
</evidence>
<dbReference type="InterPro" id="IPR045174">
    <property type="entry name" value="Dof"/>
</dbReference>
<keyword evidence="7 8" id="KW-0539">Nucleus</keyword>
<dbReference type="PANTHER" id="PTHR31992:SF241">
    <property type="entry name" value="DOF ZINC FINGER PROTEIN"/>
    <property type="match status" value="1"/>
</dbReference>
<keyword evidence="5 8" id="KW-0238">DNA-binding</keyword>
<evidence type="ECO:0000313" key="13">
    <source>
        <dbReference type="Proteomes" id="UP001237642"/>
    </source>
</evidence>
<keyword evidence="6 9" id="KW-0804">Transcription</keyword>
<evidence type="ECO:0000256" key="9">
    <source>
        <dbReference type="RuleBase" id="RU369094"/>
    </source>
</evidence>
<evidence type="ECO:0000256" key="5">
    <source>
        <dbReference type="ARBA" id="ARBA00023125"/>
    </source>
</evidence>
<accession>A0AAD8HEZ3</accession>
<evidence type="ECO:0000256" key="8">
    <source>
        <dbReference type="PROSITE-ProRule" id="PRU00071"/>
    </source>
</evidence>
<dbReference type="InterPro" id="IPR003851">
    <property type="entry name" value="Znf_Dof"/>
</dbReference>
<dbReference type="PANTHER" id="PTHR31992">
    <property type="entry name" value="DOF ZINC FINGER PROTEIN DOF1.4-RELATED"/>
    <property type="match status" value="1"/>
</dbReference>
<dbReference type="GO" id="GO:0003677">
    <property type="term" value="F:DNA binding"/>
    <property type="evidence" value="ECO:0007669"/>
    <property type="project" value="UniProtKB-UniRule"/>
</dbReference>
<protein>
    <recommendedName>
        <fullName evidence="9">Dof zinc finger protein</fullName>
    </recommendedName>
</protein>
<name>A0AAD8HEZ3_9APIA</name>
<organism evidence="12 13">
    <name type="scientific">Heracleum sosnowskyi</name>
    <dbReference type="NCBI Taxonomy" id="360622"/>
    <lineage>
        <taxon>Eukaryota</taxon>
        <taxon>Viridiplantae</taxon>
        <taxon>Streptophyta</taxon>
        <taxon>Embryophyta</taxon>
        <taxon>Tracheophyta</taxon>
        <taxon>Spermatophyta</taxon>
        <taxon>Magnoliopsida</taxon>
        <taxon>eudicotyledons</taxon>
        <taxon>Gunneridae</taxon>
        <taxon>Pentapetalae</taxon>
        <taxon>asterids</taxon>
        <taxon>campanulids</taxon>
        <taxon>Apiales</taxon>
        <taxon>Apiaceae</taxon>
        <taxon>Apioideae</taxon>
        <taxon>apioid superclade</taxon>
        <taxon>Tordylieae</taxon>
        <taxon>Tordyliinae</taxon>
        <taxon>Heracleum</taxon>
    </lineage>
</organism>
<evidence type="ECO:0000256" key="6">
    <source>
        <dbReference type="ARBA" id="ARBA00023163"/>
    </source>
</evidence>
<comment type="subcellular location">
    <subcellularLocation>
        <location evidence="8 9">Nucleus</location>
    </subcellularLocation>
</comment>
<keyword evidence="13" id="KW-1185">Reference proteome</keyword>
<dbReference type="Proteomes" id="UP001237642">
    <property type="component" value="Unassembled WGS sequence"/>
</dbReference>
<evidence type="ECO:0000256" key="4">
    <source>
        <dbReference type="ARBA" id="ARBA00023015"/>
    </source>
</evidence>
<keyword evidence="1 9" id="KW-0479">Metal-binding</keyword>
<dbReference type="Pfam" id="PF02701">
    <property type="entry name" value="Zn_ribbon_Dof"/>
    <property type="match status" value="1"/>
</dbReference>
<reference evidence="12" key="2">
    <citation type="submission" date="2023-05" db="EMBL/GenBank/DDBJ databases">
        <authorList>
            <person name="Schelkunov M.I."/>
        </authorList>
    </citation>
    <scope>NUCLEOTIDE SEQUENCE</scope>
    <source>
        <strain evidence="12">Hsosn_3</strain>
        <tissue evidence="12">Leaf</tissue>
    </source>
</reference>
<dbReference type="PROSITE" id="PS50884">
    <property type="entry name" value="ZF_DOF_2"/>
    <property type="match status" value="1"/>
</dbReference>
<dbReference type="GO" id="GO:0005634">
    <property type="term" value="C:nucleus"/>
    <property type="evidence" value="ECO:0007669"/>
    <property type="project" value="UniProtKB-SubCell"/>
</dbReference>
<evidence type="ECO:0000256" key="7">
    <source>
        <dbReference type="ARBA" id="ARBA00023242"/>
    </source>
</evidence>
<dbReference type="AlphaFoldDB" id="A0AAD8HEZ3"/>
<dbReference type="PROSITE" id="PS01361">
    <property type="entry name" value="ZF_DOF_1"/>
    <property type="match status" value="1"/>
</dbReference>
<keyword evidence="4 9" id="KW-0805">Transcription regulation</keyword>
<evidence type="ECO:0000256" key="2">
    <source>
        <dbReference type="ARBA" id="ARBA00022771"/>
    </source>
</evidence>
<reference evidence="12" key="1">
    <citation type="submission" date="2023-02" db="EMBL/GenBank/DDBJ databases">
        <title>Genome of toxic invasive species Heracleum sosnowskyi carries increased number of genes despite the absence of recent whole-genome duplications.</title>
        <authorList>
            <person name="Schelkunov M."/>
            <person name="Shtratnikova V."/>
            <person name="Makarenko M."/>
            <person name="Klepikova A."/>
            <person name="Omelchenko D."/>
            <person name="Novikova G."/>
            <person name="Obukhova E."/>
            <person name="Bogdanov V."/>
            <person name="Penin A."/>
            <person name="Logacheva M."/>
        </authorList>
    </citation>
    <scope>NUCLEOTIDE SEQUENCE</scope>
    <source>
        <strain evidence="12">Hsosn_3</strain>
        <tissue evidence="12">Leaf</tissue>
    </source>
</reference>
<keyword evidence="2 8" id="KW-0863">Zinc-finger</keyword>
<dbReference type="GO" id="GO:0008270">
    <property type="term" value="F:zinc ion binding"/>
    <property type="evidence" value="ECO:0007669"/>
    <property type="project" value="UniProtKB-KW"/>
</dbReference>
<evidence type="ECO:0000256" key="10">
    <source>
        <dbReference type="SAM" id="MobiDB-lite"/>
    </source>
</evidence>
<evidence type="ECO:0000256" key="1">
    <source>
        <dbReference type="ARBA" id="ARBA00022723"/>
    </source>
</evidence>
<comment type="caution">
    <text evidence="12">The sequence shown here is derived from an EMBL/GenBank/DDBJ whole genome shotgun (WGS) entry which is preliminary data.</text>
</comment>
<sequence length="217" mass="24278">MAGALRLQNKEMERNMQLDHLERQRQWFQQQPPEMCPRCNSMDTKFCYFNNYSAEQPRYLCKACQRQWTKGGRLRDIPVGGSVRPRPDGDGLPNPQAQNPPGLVMPATPWTTPGGPITRPGGAIPLGAVNQIDGLYAQNPQGSYPLGLVMTGSARVFSLPSPVLIIRPDGTGGQNRVCYWLTEPGNIFWPNHSRPVYRWVNGFWHGPFYGTSTTPLP</sequence>
<feature type="region of interest" description="Disordered" evidence="10">
    <location>
        <begin position="74"/>
        <end position="101"/>
    </location>
</feature>
<dbReference type="EMBL" id="JAUIZM010000009">
    <property type="protein sequence ID" value="KAK1364857.1"/>
    <property type="molecule type" value="Genomic_DNA"/>
</dbReference>
<feature type="domain" description="Dof-type" evidence="11">
    <location>
        <begin position="34"/>
        <end position="88"/>
    </location>
</feature>
<dbReference type="GO" id="GO:0003700">
    <property type="term" value="F:DNA-binding transcription factor activity"/>
    <property type="evidence" value="ECO:0007669"/>
    <property type="project" value="UniProtKB-UniRule"/>
</dbReference>
<gene>
    <name evidence="12" type="ORF">POM88_040418</name>
</gene>
<proteinExistence type="predicted"/>